<keyword evidence="1" id="KW-0812">Transmembrane</keyword>
<evidence type="ECO:0000313" key="2">
    <source>
        <dbReference type="EMBL" id="KAK5985036.1"/>
    </source>
</evidence>
<name>A0AAN8IT64_TRICO</name>
<comment type="caution">
    <text evidence="2">The sequence shown here is derived from an EMBL/GenBank/DDBJ whole genome shotgun (WGS) entry which is preliminary data.</text>
</comment>
<accession>A0AAN8IT64</accession>
<keyword evidence="1" id="KW-1133">Transmembrane helix</keyword>
<keyword evidence="3" id="KW-1185">Reference proteome</keyword>
<sequence length="174" mass="20000">MPKYSCVFHEGAGRLIRDSGVDKHWLGSCIALGIYPNTFIPLKPIAIAIPMKPIALIILVLVVHSESFCTRTPYRKKRFGRIANEEIRSFIQRRVHNITDTDCTMTYNVTFDDEEIPFYPFLINRQEKQVFGVVQLNSTNGKYQWKNCQGPQQSPCHKTLHASSRTRCEITLAR</sequence>
<organism evidence="2 3">
    <name type="scientific">Trichostrongylus colubriformis</name>
    <name type="common">Black scour worm</name>
    <dbReference type="NCBI Taxonomy" id="6319"/>
    <lineage>
        <taxon>Eukaryota</taxon>
        <taxon>Metazoa</taxon>
        <taxon>Ecdysozoa</taxon>
        <taxon>Nematoda</taxon>
        <taxon>Chromadorea</taxon>
        <taxon>Rhabditida</taxon>
        <taxon>Rhabditina</taxon>
        <taxon>Rhabditomorpha</taxon>
        <taxon>Strongyloidea</taxon>
        <taxon>Trichostrongylidae</taxon>
        <taxon>Trichostrongylus</taxon>
    </lineage>
</organism>
<feature type="transmembrane region" description="Helical" evidence="1">
    <location>
        <begin position="45"/>
        <end position="69"/>
    </location>
</feature>
<dbReference type="AlphaFoldDB" id="A0AAN8IT64"/>
<keyword evidence="1" id="KW-0472">Membrane</keyword>
<proteinExistence type="predicted"/>
<protein>
    <submittedName>
        <fullName evidence="2">Uncharacterized protein</fullName>
    </submittedName>
</protein>
<dbReference type="EMBL" id="WIXE01002189">
    <property type="protein sequence ID" value="KAK5985036.1"/>
    <property type="molecule type" value="Genomic_DNA"/>
</dbReference>
<evidence type="ECO:0000256" key="1">
    <source>
        <dbReference type="SAM" id="Phobius"/>
    </source>
</evidence>
<reference evidence="2 3" key="1">
    <citation type="submission" date="2019-10" db="EMBL/GenBank/DDBJ databases">
        <title>Assembly and Annotation for the nematode Trichostrongylus colubriformis.</title>
        <authorList>
            <person name="Martin J."/>
        </authorList>
    </citation>
    <scope>NUCLEOTIDE SEQUENCE [LARGE SCALE GENOMIC DNA]</scope>
    <source>
        <strain evidence="2">G859</strain>
        <tissue evidence="2">Whole worm</tissue>
    </source>
</reference>
<dbReference type="Proteomes" id="UP001331761">
    <property type="component" value="Unassembled WGS sequence"/>
</dbReference>
<evidence type="ECO:0000313" key="3">
    <source>
        <dbReference type="Proteomes" id="UP001331761"/>
    </source>
</evidence>
<gene>
    <name evidence="2" type="ORF">GCK32_006116</name>
</gene>